<keyword evidence="1" id="KW-1133">Transmembrane helix</keyword>
<evidence type="ECO:0000256" key="1">
    <source>
        <dbReference type="SAM" id="Phobius"/>
    </source>
</evidence>
<evidence type="ECO:0000313" key="2">
    <source>
        <dbReference type="EMBL" id="KAE8154949.1"/>
    </source>
</evidence>
<gene>
    <name evidence="2" type="ORF">BDV25DRAFT_63774</name>
</gene>
<reference evidence="2 3" key="1">
    <citation type="submission" date="2019-04" db="EMBL/GenBank/DDBJ databases">
        <title>Friends and foes A comparative genomics study of 23 Aspergillus species from section Flavi.</title>
        <authorList>
            <consortium name="DOE Joint Genome Institute"/>
            <person name="Kjaerbolling I."/>
            <person name="Vesth T."/>
            <person name="Frisvad J.C."/>
            <person name="Nybo J.L."/>
            <person name="Theobald S."/>
            <person name="Kildgaard S."/>
            <person name="Isbrandt T."/>
            <person name="Kuo A."/>
            <person name="Sato A."/>
            <person name="Lyhne E.K."/>
            <person name="Kogle M.E."/>
            <person name="Wiebenga A."/>
            <person name="Kun R.S."/>
            <person name="Lubbers R.J."/>
            <person name="Makela M.R."/>
            <person name="Barry K."/>
            <person name="Chovatia M."/>
            <person name="Clum A."/>
            <person name="Daum C."/>
            <person name="Haridas S."/>
            <person name="He G."/>
            <person name="LaButti K."/>
            <person name="Lipzen A."/>
            <person name="Mondo S."/>
            <person name="Riley R."/>
            <person name="Salamov A."/>
            <person name="Simmons B.A."/>
            <person name="Magnuson J.K."/>
            <person name="Henrissat B."/>
            <person name="Mortensen U.H."/>
            <person name="Larsen T.O."/>
            <person name="Devries R.P."/>
            <person name="Grigoriev I.V."/>
            <person name="Machida M."/>
            <person name="Baker S.E."/>
            <person name="Andersen M.R."/>
        </authorList>
    </citation>
    <scope>NUCLEOTIDE SEQUENCE [LARGE SCALE GENOMIC DNA]</scope>
    <source>
        <strain evidence="2 3">IBT 18842</strain>
    </source>
</reference>
<keyword evidence="3" id="KW-1185">Reference proteome</keyword>
<evidence type="ECO:0000313" key="3">
    <source>
        <dbReference type="Proteomes" id="UP000325780"/>
    </source>
</evidence>
<dbReference type="EMBL" id="ML742025">
    <property type="protein sequence ID" value="KAE8154949.1"/>
    <property type="molecule type" value="Genomic_DNA"/>
</dbReference>
<proteinExistence type="predicted"/>
<sequence length="62" mass="6886">MMCPGNKRMMDQLLPDTGAYEGSFFFLLSVFCFFVCLIFNFQMCTCSCPQMGCGRSFVLGGG</sequence>
<name>A0A5N6U949_ASPAV</name>
<feature type="transmembrane region" description="Helical" evidence="1">
    <location>
        <begin position="20"/>
        <end position="41"/>
    </location>
</feature>
<organism evidence="2 3">
    <name type="scientific">Aspergillus avenaceus</name>
    <dbReference type="NCBI Taxonomy" id="36643"/>
    <lineage>
        <taxon>Eukaryota</taxon>
        <taxon>Fungi</taxon>
        <taxon>Dikarya</taxon>
        <taxon>Ascomycota</taxon>
        <taxon>Pezizomycotina</taxon>
        <taxon>Eurotiomycetes</taxon>
        <taxon>Eurotiomycetidae</taxon>
        <taxon>Eurotiales</taxon>
        <taxon>Aspergillaceae</taxon>
        <taxon>Aspergillus</taxon>
        <taxon>Aspergillus subgen. Circumdati</taxon>
    </lineage>
</organism>
<dbReference type="AlphaFoldDB" id="A0A5N6U949"/>
<protein>
    <submittedName>
        <fullName evidence="2">Uncharacterized protein</fullName>
    </submittedName>
</protein>
<dbReference type="Proteomes" id="UP000325780">
    <property type="component" value="Unassembled WGS sequence"/>
</dbReference>
<keyword evidence="1" id="KW-0472">Membrane</keyword>
<keyword evidence="1" id="KW-0812">Transmembrane</keyword>
<accession>A0A5N6U949</accession>